<comment type="catalytic activity">
    <reaction evidence="1">
        <text>ATP + protein L-histidine = ADP + protein N-phospho-L-histidine.</text>
        <dbReference type="EC" id="2.7.13.3"/>
    </reaction>
</comment>
<accession>A0A845QNY5</accession>
<dbReference type="InterPro" id="IPR035965">
    <property type="entry name" value="PAS-like_dom_sf"/>
</dbReference>
<keyword evidence="7" id="KW-0067">ATP-binding</keyword>
<dbReference type="InterPro" id="IPR003661">
    <property type="entry name" value="HisK_dim/P_dom"/>
</dbReference>
<dbReference type="CDD" id="cd00082">
    <property type="entry name" value="HisKA"/>
    <property type="match status" value="1"/>
</dbReference>
<evidence type="ECO:0000313" key="12">
    <source>
        <dbReference type="EMBL" id="NBH62771.1"/>
    </source>
</evidence>
<dbReference type="Gene3D" id="3.40.190.10">
    <property type="entry name" value="Periplasmic binding protein-like II"/>
    <property type="match status" value="2"/>
</dbReference>
<dbReference type="SUPFAM" id="SSF53850">
    <property type="entry name" value="Periplasmic binding protein-like II"/>
    <property type="match status" value="1"/>
</dbReference>
<evidence type="ECO:0000259" key="11">
    <source>
        <dbReference type="PROSITE" id="PS50112"/>
    </source>
</evidence>
<keyword evidence="6" id="KW-0418">Kinase</keyword>
<feature type="domain" description="Histidine kinase" evidence="10">
    <location>
        <begin position="258"/>
        <end position="468"/>
    </location>
</feature>
<dbReference type="InterPro" id="IPR005467">
    <property type="entry name" value="His_kinase_dom"/>
</dbReference>
<evidence type="ECO:0000256" key="5">
    <source>
        <dbReference type="ARBA" id="ARBA00022741"/>
    </source>
</evidence>
<dbReference type="EMBL" id="QXWK01000035">
    <property type="protein sequence ID" value="NBH62771.1"/>
    <property type="molecule type" value="Genomic_DNA"/>
</dbReference>
<dbReference type="InterPro" id="IPR000014">
    <property type="entry name" value="PAS"/>
</dbReference>
<name>A0A845QNY5_9FIRM</name>
<dbReference type="SUPFAM" id="SSF47384">
    <property type="entry name" value="Homodimeric domain of signal transducing histidine kinase"/>
    <property type="match status" value="1"/>
</dbReference>
<dbReference type="Pfam" id="PF02518">
    <property type="entry name" value="HATPase_c"/>
    <property type="match status" value="1"/>
</dbReference>
<keyword evidence="9" id="KW-0472">Membrane</keyword>
<dbReference type="NCBIfam" id="TIGR00229">
    <property type="entry name" value="sensory_box"/>
    <property type="match status" value="1"/>
</dbReference>
<dbReference type="GO" id="GO:0005524">
    <property type="term" value="F:ATP binding"/>
    <property type="evidence" value="ECO:0007669"/>
    <property type="project" value="UniProtKB-KW"/>
</dbReference>
<keyword evidence="3" id="KW-0597">Phosphoprotein</keyword>
<feature type="domain" description="PAS" evidence="11">
    <location>
        <begin position="141"/>
        <end position="217"/>
    </location>
</feature>
<sequence>MVFAKDFQQSLDMLENDRVAAVAGDETKLSYLINQQRSNRYYKFLKYSFSRKEICVALNKDNEGLLNAFNKAVLSMKKKNLITKTQSKWFGAMEPEITDMTEVDVIYNIGFFFIICGAAFTIWNLSTAKKVTEKTRELFNSKEQLRLIIDTLDRGLIIASGSGTILEVNDEICRIAGCSKRELLKSDIHTNKWVMPYLQQEDETVYKLKEHYYMKNTMDLNEEDKKLYIVEEWTQRYINERRNIQEEKMIAVGQLSAGLAHEIRNPLGLIKSYMFLIQDFVKGEDGIHAVRVIDDSIKRINRLIDSLLKFSRLSGEDNKEVDIGELISNILILEKKQMDSKDIDVTFSLNGEKAKPVLLNEDLLKITMINLLNNSIDALAEVERKRKIEIRVTIWERTVNIVFRDNGCGIESERLSEIFNPFYTSKERGTGLGLYLVHSQLEQAGGAIRAESVRGEGSVFYVEIPVKMA</sequence>
<dbReference type="EC" id="2.7.13.3" evidence="2"/>
<keyword evidence="9" id="KW-1133">Transmembrane helix</keyword>
<evidence type="ECO:0000256" key="3">
    <source>
        <dbReference type="ARBA" id="ARBA00022553"/>
    </source>
</evidence>
<dbReference type="GO" id="GO:0000155">
    <property type="term" value="F:phosphorelay sensor kinase activity"/>
    <property type="evidence" value="ECO:0007669"/>
    <property type="project" value="InterPro"/>
</dbReference>
<keyword evidence="8" id="KW-0902">Two-component regulatory system</keyword>
<keyword evidence="13" id="KW-1185">Reference proteome</keyword>
<organism evidence="12 13">
    <name type="scientific">Anaerotruncus colihominis</name>
    <dbReference type="NCBI Taxonomy" id="169435"/>
    <lineage>
        <taxon>Bacteria</taxon>
        <taxon>Bacillati</taxon>
        <taxon>Bacillota</taxon>
        <taxon>Clostridia</taxon>
        <taxon>Eubacteriales</taxon>
        <taxon>Oscillospiraceae</taxon>
        <taxon>Anaerotruncus</taxon>
    </lineage>
</organism>
<dbReference type="InterPro" id="IPR036890">
    <property type="entry name" value="HATPase_C_sf"/>
</dbReference>
<gene>
    <name evidence="12" type="ORF">D0435_14045</name>
</gene>
<evidence type="ECO:0000256" key="4">
    <source>
        <dbReference type="ARBA" id="ARBA00022679"/>
    </source>
</evidence>
<dbReference type="PROSITE" id="PS50112">
    <property type="entry name" value="PAS"/>
    <property type="match status" value="1"/>
</dbReference>
<dbReference type="SUPFAM" id="SSF55785">
    <property type="entry name" value="PYP-like sensor domain (PAS domain)"/>
    <property type="match status" value="1"/>
</dbReference>
<dbReference type="Proteomes" id="UP000446866">
    <property type="component" value="Unassembled WGS sequence"/>
</dbReference>
<dbReference type="AlphaFoldDB" id="A0A845QNY5"/>
<comment type="caution">
    <text evidence="12">The sequence shown here is derived from an EMBL/GenBank/DDBJ whole genome shotgun (WGS) entry which is preliminary data.</text>
</comment>
<dbReference type="Gene3D" id="1.10.287.130">
    <property type="match status" value="1"/>
</dbReference>
<dbReference type="InterPro" id="IPR004358">
    <property type="entry name" value="Sig_transdc_His_kin-like_C"/>
</dbReference>
<evidence type="ECO:0000313" key="13">
    <source>
        <dbReference type="Proteomes" id="UP000446866"/>
    </source>
</evidence>
<evidence type="ECO:0000256" key="7">
    <source>
        <dbReference type="ARBA" id="ARBA00022840"/>
    </source>
</evidence>
<evidence type="ECO:0000256" key="9">
    <source>
        <dbReference type="SAM" id="Phobius"/>
    </source>
</evidence>
<dbReference type="SMART" id="SM00091">
    <property type="entry name" value="PAS"/>
    <property type="match status" value="1"/>
</dbReference>
<evidence type="ECO:0000256" key="6">
    <source>
        <dbReference type="ARBA" id="ARBA00022777"/>
    </source>
</evidence>
<dbReference type="InterPro" id="IPR036097">
    <property type="entry name" value="HisK_dim/P_sf"/>
</dbReference>
<protein>
    <recommendedName>
        <fullName evidence="2">histidine kinase</fullName>
        <ecNumber evidence="2">2.7.13.3</ecNumber>
    </recommendedName>
</protein>
<dbReference type="SMART" id="SM00388">
    <property type="entry name" value="HisKA"/>
    <property type="match status" value="1"/>
</dbReference>
<reference evidence="12 13" key="1">
    <citation type="submission" date="2018-08" db="EMBL/GenBank/DDBJ databases">
        <title>Murine metabolic-syndrome-specific gut microbial biobank.</title>
        <authorList>
            <person name="Liu C."/>
        </authorList>
    </citation>
    <scope>NUCLEOTIDE SEQUENCE [LARGE SCALE GENOMIC DNA]</scope>
    <source>
        <strain evidence="12 13">28</strain>
    </source>
</reference>
<evidence type="ECO:0000259" key="10">
    <source>
        <dbReference type="PROSITE" id="PS50109"/>
    </source>
</evidence>
<dbReference type="SUPFAM" id="SSF55874">
    <property type="entry name" value="ATPase domain of HSP90 chaperone/DNA topoisomerase II/histidine kinase"/>
    <property type="match status" value="1"/>
</dbReference>
<evidence type="ECO:0000256" key="8">
    <source>
        <dbReference type="ARBA" id="ARBA00023012"/>
    </source>
</evidence>
<dbReference type="SMART" id="SM00387">
    <property type="entry name" value="HATPase_c"/>
    <property type="match status" value="1"/>
</dbReference>
<dbReference type="PROSITE" id="PS50109">
    <property type="entry name" value="HIS_KIN"/>
    <property type="match status" value="1"/>
</dbReference>
<feature type="transmembrane region" description="Helical" evidence="9">
    <location>
        <begin position="105"/>
        <end position="126"/>
    </location>
</feature>
<evidence type="ECO:0000256" key="2">
    <source>
        <dbReference type="ARBA" id="ARBA00012438"/>
    </source>
</evidence>
<dbReference type="PANTHER" id="PTHR43065:SF10">
    <property type="entry name" value="PEROXIDE STRESS-ACTIVATED HISTIDINE KINASE MAK3"/>
    <property type="match status" value="1"/>
</dbReference>
<proteinExistence type="predicted"/>
<keyword evidence="5" id="KW-0547">Nucleotide-binding</keyword>
<keyword evidence="4" id="KW-0808">Transferase</keyword>
<dbReference type="InterPro" id="IPR003594">
    <property type="entry name" value="HATPase_dom"/>
</dbReference>
<keyword evidence="9" id="KW-0812">Transmembrane</keyword>
<evidence type="ECO:0000256" key="1">
    <source>
        <dbReference type="ARBA" id="ARBA00000085"/>
    </source>
</evidence>
<dbReference type="Gene3D" id="3.30.565.10">
    <property type="entry name" value="Histidine kinase-like ATPase, C-terminal domain"/>
    <property type="match status" value="1"/>
</dbReference>
<dbReference type="PANTHER" id="PTHR43065">
    <property type="entry name" value="SENSOR HISTIDINE KINASE"/>
    <property type="match status" value="1"/>
</dbReference>
<dbReference type="Pfam" id="PF00512">
    <property type="entry name" value="HisKA"/>
    <property type="match status" value="1"/>
</dbReference>
<dbReference type="PRINTS" id="PR00344">
    <property type="entry name" value="BCTRLSENSOR"/>
</dbReference>
<dbReference type="Gene3D" id="3.30.450.20">
    <property type="entry name" value="PAS domain"/>
    <property type="match status" value="1"/>
</dbReference>